<comment type="similarity">
    <text evidence="5">Belongs to the UbiX/PAD1 family.</text>
</comment>
<evidence type="ECO:0000313" key="8">
    <source>
        <dbReference type="EMBL" id="GFP27815.1"/>
    </source>
</evidence>
<keyword evidence="4 5" id="KW-0808">Transferase</keyword>
<organism evidence="9 11">
    <name type="scientific">Candidatus Hakubella thermalkaliphila</name>
    <dbReference type="NCBI Taxonomy" id="2754717"/>
    <lineage>
        <taxon>Bacteria</taxon>
        <taxon>Bacillati</taxon>
        <taxon>Actinomycetota</taxon>
        <taxon>Actinomycetota incertae sedis</taxon>
        <taxon>Candidatus Hakubellales</taxon>
        <taxon>Candidatus Hakubellaceae</taxon>
        <taxon>Candidatus Hakubella</taxon>
    </lineage>
</organism>
<proteinExistence type="inferred from homology"/>
<dbReference type="InterPro" id="IPR004507">
    <property type="entry name" value="UbiX-like"/>
</dbReference>
<dbReference type="Pfam" id="PF02441">
    <property type="entry name" value="Flavoprotein"/>
    <property type="match status" value="1"/>
</dbReference>
<dbReference type="EMBL" id="BLRY01000070">
    <property type="protein sequence ID" value="GFP27815.1"/>
    <property type="molecule type" value="Genomic_DNA"/>
</dbReference>
<dbReference type="NCBIfam" id="NF004685">
    <property type="entry name" value="PRK06029.1"/>
    <property type="match status" value="1"/>
</dbReference>
<protein>
    <recommendedName>
        <fullName evidence="5">Flavin prenyltransferase UbiX</fullName>
        <ecNumber evidence="5">2.5.1.129</ecNumber>
    </recommendedName>
</protein>
<dbReference type="EMBL" id="BLSB01000077">
    <property type="protein sequence ID" value="GFP35296.1"/>
    <property type="molecule type" value="Genomic_DNA"/>
</dbReference>
<evidence type="ECO:0000256" key="3">
    <source>
        <dbReference type="ARBA" id="ARBA00022643"/>
    </source>
</evidence>
<dbReference type="Gene3D" id="3.40.50.1950">
    <property type="entry name" value="Flavin prenyltransferase-like"/>
    <property type="match status" value="1"/>
</dbReference>
<keyword evidence="12" id="KW-1185">Reference proteome</keyword>
<dbReference type="AlphaFoldDB" id="A0A6V8PW49"/>
<evidence type="ECO:0000256" key="4">
    <source>
        <dbReference type="ARBA" id="ARBA00022679"/>
    </source>
</evidence>
<dbReference type="SUPFAM" id="SSF52507">
    <property type="entry name" value="Homo-oligomeric flavin-containing Cys decarboxylases, HFCD"/>
    <property type="match status" value="1"/>
</dbReference>
<dbReference type="PANTHER" id="PTHR43374:SF1">
    <property type="entry name" value="FLAVIN PRENYLTRANSFERASE PAD1, MITOCHONDRIAL"/>
    <property type="match status" value="1"/>
</dbReference>
<feature type="binding site" evidence="5">
    <location>
        <position position="168"/>
    </location>
    <ligand>
        <name>dimethylallyl phosphate</name>
        <dbReference type="ChEBI" id="CHEBI:88052"/>
    </ligand>
</feature>
<evidence type="ECO:0000259" key="6">
    <source>
        <dbReference type="Pfam" id="PF02441"/>
    </source>
</evidence>
<dbReference type="EC" id="2.5.1.129" evidence="5"/>
<evidence type="ECO:0000313" key="9">
    <source>
        <dbReference type="EMBL" id="GFP35296.1"/>
    </source>
</evidence>
<dbReference type="InterPro" id="IPR036551">
    <property type="entry name" value="Flavin_trans-like"/>
</dbReference>
<evidence type="ECO:0000256" key="2">
    <source>
        <dbReference type="ARBA" id="ARBA00022630"/>
    </source>
</evidence>
<sequence length="205" mass="22828">MSKLVVAITGASGAIYGKRLAEELLSRGKKLILLISKNGWLILQQEMNFLVQGDEDMVSGKLRAWFGLDEEDDRVVYYHYDNLLAPLASGSSRASGMIICPCSMATVAAIAHGFSSNLITRTADVMLKENKPFILVPRETPLNEIHLQNLLTLKRCGAQVVPAMPAFYHKPQTVEDIVDFMVGKILDLLGAEHKLFKRWEGYHPD</sequence>
<evidence type="ECO:0000313" key="12">
    <source>
        <dbReference type="Proteomes" id="UP000591948"/>
    </source>
</evidence>
<feature type="binding site" evidence="5">
    <location>
        <begin position="10"/>
        <end position="12"/>
    </location>
    <ligand>
        <name>FMN</name>
        <dbReference type="ChEBI" id="CHEBI:58210"/>
    </ligand>
</feature>
<keyword evidence="2 5" id="KW-0285">Flavoprotein</keyword>
<dbReference type="Proteomes" id="UP000576480">
    <property type="component" value="Unassembled WGS sequence"/>
</dbReference>
<feature type="binding site" evidence="5">
    <location>
        <begin position="103"/>
        <end position="106"/>
    </location>
    <ligand>
        <name>FMN</name>
        <dbReference type="ChEBI" id="CHEBI:58210"/>
    </ligand>
</feature>
<evidence type="ECO:0000313" key="7">
    <source>
        <dbReference type="EMBL" id="GFP25021.1"/>
    </source>
</evidence>
<dbReference type="NCBIfam" id="TIGR00421">
    <property type="entry name" value="ubiX_pad"/>
    <property type="match status" value="1"/>
</dbReference>
<comment type="function">
    <text evidence="5">Flavin prenyltransferase that catalyzes the synthesis of the prenylated FMN cofactor (prenyl-FMN) for 4-hydroxy-3-polyprenylbenzoic acid decarboxylase UbiD. The prenyltransferase is metal-independent and links a dimethylallyl moiety from dimethylallyl monophosphate (DMAP) to the flavin N5 and C6 atoms of FMN.</text>
</comment>
<dbReference type="RefSeq" id="WP_176229922.1">
    <property type="nucleotide sequence ID" value="NZ_BLRY01000070.1"/>
</dbReference>
<dbReference type="Proteomes" id="UP000543224">
    <property type="component" value="Unassembled WGS sequence"/>
</dbReference>
<dbReference type="EMBL" id="BLRX01000032">
    <property type="protein sequence ID" value="GFP25021.1"/>
    <property type="molecule type" value="Genomic_DNA"/>
</dbReference>
<dbReference type="GO" id="GO:0016831">
    <property type="term" value="F:carboxy-lyase activity"/>
    <property type="evidence" value="ECO:0007669"/>
    <property type="project" value="TreeGrafter"/>
</dbReference>
<dbReference type="GO" id="GO:0106141">
    <property type="term" value="F:flavin prenyltransferase activity"/>
    <property type="evidence" value="ECO:0007669"/>
    <property type="project" value="UniProtKB-EC"/>
</dbReference>
<feature type="domain" description="Flavoprotein" evidence="6">
    <location>
        <begin position="3"/>
        <end position="189"/>
    </location>
</feature>
<name>A0A6V8PW49_9ACTN</name>
<evidence type="ECO:0000313" key="11">
    <source>
        <dbReference type="Proteomes" id="UP000576480"/>
    </source>
</evidence>
<feature type="binding site" evidence="5">
    <location>
        <position position="184"/>
    </location>
    <ligand>
        <name>dimethylallyl phosphate</name>
        <dbReference type="ChEBI" id="CHEBI:88052"/>
    </ligand>
</feature>
<evidence type="ECO:0000256" key="5">
    <source>
        <dbReference type="HAMAP-Rule" id="MF_01984"/>
    </source>
</evidence>
<comment type="catalytic activity">
    <reaction evidence="5">
        <text>dimethylallyl phosphate + FMNH2 = prenylated FMNH2 + phosphate</text>
        <dbReference type="Rhea" id="RHEA:37743"/>
        <dbReference type="ChEBI" id="CHEBI:43474"/>
        <dbReference type="ChEBI" id="CHEBI:57618"/>
        <dbReference type="ChEBI" id="CHEBI:87467"/>
        <dbReference type="ChEBI" id="CHEBI:88052"/>
        <dbReference type="EC" id="2.5.1.129"/>
    </reaction>
</comment>
<keyword evidence="3 5" id="KW-0288">FMN</keyword>
<feature type="binding site" evidence="5">
    <location>
        <position position="138"/>
    </location>
    <ligand>
        <name>FMN</name>
        <dbReference type="ChEBI" id="CHEBI:58210"/>
    </ligand>
</feature>
<evidence type="ECO:0000313" key="10">
    <source>
        <dbReference type="Proteomes" id="UP000543224"/>
    </source>
</evidence>
<keyword evidence="1 5" id="KW-0637">Prenyltransferase</keyword>
<gene>
    <name evidence="5" type="primary">ubiX</name>
    <name evidence="7" type="ORF">HKBW3S25_00471</name>
    <name evidence="8" type="ORF">HKBW3S33_01225</name>
    <name evidence="9" type="ORF">HKBW3S43_01088</name>
</gene>
<accession>A0A6V8PW49</accession>
<comment type="caution">
    <text evidence="5">Lacks conserved residue(s) required for the propagation of feature annotation.</text>
</comment>
<dbReference type="InterPro" id="IPR003382">
    <property type="entry name" value="Flavoprotein"/>
</dbReference>
<reference evidence="10 11" key="1">
    <citation type="journal article" date="2020" name="Front. Microbiol.">
        <title>Single-cell genomics of novel Actinobacteria with the Wood-Ljungdahl pathway discovered in a serpentinizing system.</title>
        <authorList>
            <person name="Merino N."/>
            <person name="Kawai M."/>
            <person name="Boyd E.S."/>
            <person name="Colman D.R."/>
            <person name="McGlynn S.E."/>
            <person name="Nealson K.H."/>
            <person name="Kurokawa K."/>
            <person name="Hongoh Y."/>
        </authorList>
    </citation>
    <scope>NUCLEOTIDE SEQUENCE [LARGE SCALE GENOMIC DNA]</scope>
    <source>
        <strain evidence="7 10">S25</strain>
        <strain evidence="8 12">S33</strain>
        <strain evidence="9 11">S43</strain>
    </source>
</reference>
<dbReference type="PANTHER" id="PTHR43374">
    <property type="entry name" value="FLAVIN PRENYLTRANSFERASE"/>
    <property type="match status" value="1"/>
</dbReference>
<evidence type="ECO:0000256" key="1">
    <source>
        <dbReference type="ARBA" id="ARBA00022602"/>
    </source>
</evidence>
<feature type="binding site" evidence="5">
    <location>
        <position position="36"/>
    </location>
    <ligand>
        <name>FMN</name>
        <dbReference type="ChEBI" id="CHEBI:58210"/>
    </ligand>
</feature>
<dbReference type="Proteomes" id="UP000591948">
    <property type="component" value="Unassembled WGS sequence"/>
</dbReference>
<comment type="caution">
    <text evidence="9">The sequence shown here is derived from an EMBL/GenBank/DDBJ whole genome shotgun (WGS) entry which is preliminary data.</text>
</comment>
<dbReference type="HAMAP" id="MF_01984">
    <property type="entry name" value="ubiX_pad"/>
    <property type="match status" value="1"/>
</dbReference>